<sequence>MDEDVRRELDELRRRIAELENMLTRLAGVGPIVPMPPDADPLRHPQPPPPGDFPRTSS</sequence>
<name>A0ABW2N0L4_9ACTN</name>
<reference evidence="4" key="1">
    <citation type="journal article" date="2019" name="Int. J. Syst. Evol. Microbiol.">
        <title>The Global Catalogue of Microorganisms (GCM) 10K type strain sequencing project: providing services to taxonomists for standard genome sequencing and annotation.</title>
        <authorList>
            <consortium name="The Broad Institute Genomics Platform"/>
            <consortium name="The Broad Institute Genome Sequencing Center for Infectious Disease"/>
            <person name="Wu L."/>
            <person name="Ma J."/>
        </authorList>
    </citation>
    <scope>NUCLEOTIDE SEQUENCE [LARGE SCALE GENOMIC DNA]</scope>
    <source>
        <strain evidence="4">FCH27</strain>
    </source>
</reference>
<gene>
    <name evidence="3" type="ORF">ACFQO6_03910</name>
</gene>
<dbReference type="RefSeq" id="WP_255889496.1">
    <property type="nucleotide sequence ID" value="NZ_JAFMZM010000002.1"/>
</dbReference>
<dbReference type="Proteomes" id="UP001596524">
    <property type="component" value="Unassembled WGS sequence"/>
</dbReference>
<evidence type="ECO:0000256" key="2">
    <source>
        <dbReference type="SAM" id="MobiDB-lite"/>
    </source>
</evidence>
<proteinExistence type="predicted"/>
<evidence type="ECO:0000313" key="3">
    <source>
        <dbReference type="EMBL" id="MFC7359405.1"/>
    </source>
</evidence>
<organism evidence="3 4">
    <name type="scientific">Nocardioides astragali</name>
    <dbReference type="NCBI Taxonomy" id="1776736"/>
    <lineage>
        <taxon>Bacteria</taxon>
        <taxon>Bacillati</taxon>
        <taxon>Actinomycetota</taxon>
        <taxon>Actinomycetes</taxon>
        <taxon>Propionibacteriales</taxon>
        <taxon>Nocardioidaceae</taxon>
        <taxon>Nocardioides</taxon>
    </lineage>
</organism>
<evidence type="ECO:0000313" key="4">
    <source>
        <dbReference type="Proteomes" id="UP001596524"/>
    </source>
</evidence>
<comment type="caution">
    <text evidence="3">The sequence shown here is derived from an EMBL/GenBank/DDBJ whole genome shotgun (WGS) entry which is preliminary data.</text>
</comment>
<keyword evidence="1" id="KW-0175">Coiled coil</keyword>
<keyword evidence="4" id="KW-1185">Reference proteome</keyword>
<feature type="region of interest" description="Disordered" evidence="2">
    <location>
        <begin position="29"/>
        <end position="58"/>
    </location>
</feature>
<feature type="coiled-coil region" evidence="1">
    <location>
        <begin position="2"/>
        <end position="29"/>
    </location>
</feature>
<protein>
    <submittedName>
        <fullName evidence="3">Uncharacterized protein</fullName>
    </submittedName>
</protein>
<evidence type="ECO:0000256" key="1">
    <source>
        <dbReference type="SAM" id="Coils"/>
    </source>
</evidence>
<feature type="compositionally biased region" description="Pro residues" evidence="2">
    <location>
        <begin position="33"/>
        <end position="52"/>
    </location>
</feature>
<accession>A0ABW2N0L4</accession>
<dbReference type="EMBL" id="JBHTCH010000004">
    <property type="protein sequence ID" value="MFC7359405.1"/>
    <property type="molecule type" value="Genomic_DNA"/>
</dbReference>